<keyword evidence="9" id="KW-1185">Reference proteome</keyword>
<gene>
    <name evidence="7" type="primary">mmsB</name>
    <name evidence="6" type="ORF">SBX37_11055</name>
    <name evidence="7" type="ORF">VIM7927_01056</name>
</gene>
<dbReference type="Proteomes" id="UP001283366">
    <property type="component" value="Unassembled WGS sequence"/>
</dbReference>
<dbReference type="PANTHER" id="PTHR43580">
    <property type="entry name" value="OXIDOREDUCTASE GLYR1-RELATED"/>
    <property type="match status" value="1"/>
</dbReference>
<evidence type="ECO:0000256" key="2">
    <source>
        <dbReference type="ARBA" id="ARBA00023027"/>
    </source>
</evidence>
<name>A0A1Y6IUV6_9VIBR</name>
<dbReference type="EMBL" id="JAWRCO010000001">
    <property type="protein sequence ID" value="MDW6003387.1"/>
    <property type="molecule type" value="Genomic_DNA"/>
</dbReference>
<evidence type="ECO:0000256" key="3">
    <source>
        <dbReference type="PIRSR" id="PIRSR000103-1"/>
    </source>
</evidence>
<dbReference type="Proteomes" id="UP000196125">
    <property type="component" value="Unassembled WGS sequence"/>
</dbReference>
<dbReference type="SUPFAM" id="SSF48179">
    <property type="entry name" value="6-phosphogluconate dehydrogenase C-terminal domain-like"/>
    <property type="match status" value="1"/>
</dbReference>
<dbReference type="EMBL" id="FXXI01000001">
    <property type="protein sequence ID" value="SMR99823.1"/>
    <property type="molecule type" value="Genomic_DNA"/>
</dbReference>
<dbReference type="Gene3D" id="1.10.1040.10">
    <property type="entry name" value="N-(1-d-carboxylethyl)-l-norvaline Dehydrogenase, domain 2"/>
    <property type="match status" value="1"/>
</dbReference>
<dbReference type="InterPro" id="IPR029154">
    <property type="entry name" value="HIBADH-like_NADP-bd"/>
</dbReference>
<dbReference type="EC" id="1.1.-.-" evidence="6"/>
<dbReference type="InterPro" id="IPR051265">
    <property type="entry name" value="HIBADH-related_NP60_sf"/>
</dbReference>
<dbReference type="Gene3D" id="3.40.50.720">
    <property type="entry name" value="NAD(P)-binding Rossmann-like Domain"/>
    <property type="match status" value="1"/>
</dbReference>
<dbReference type="AlphaFoldDB" id="A0A1Y6IUV6"/>
<dbReference type="EC" id="1.1.1.31" evidence="7"/>
<sequence length="288" mass="32250">MADIVFIGLGHMGSPMAAKLIESSHNVEIFDTNPAAYSHFDSFNCHIIDDLSVVDFKKKIVMSMLPNDEAALKVFSSANYIESIDSSTINVSMSTLSSEMVSQLQEIHYTKGAVFINCPVFGRPETVRAGKLFGILSCKPELKHQIENILSSFCERVFYFGSKNESTVLVKLAANFLVISAIEAISESCEFLEKNGLDSNVFVDMITNSLFDCTVYHYHSKNIANRVYFPCGFSMDLGLKDIRLFNDECDSLNIKLPFSKVIETRIKEGVDKGRSEYDWAAIRESSYL</sequence>
<reference evidence="6 9" key="2">
    <citation type="submission" date="2023-11" db="EMBL/GenBank/DDBJ databases">
        <title>Plant-associative lifestyle of Vibrio porteresiae and its evolutionary dynamics.</title>
        <authorList>
            <person name="Rameshkumar N."/>
            <person name="Kirti K."/>
        </authorList>
    </citation>
    <scope>NUCLEOTIDE SEQUENCE [LARGE SCALE GENOMIC DNA]</scope>
    <source>
        <strain evidence="6 9">MSSRF38</strain>
    </source>
</reference>
<dbReference type="InterPro" id="IPR008927">
    <property type="entry name" value="6-PGluconate_DH-like_C_sf"/>
</dbReference>
<evidence type="ECO:0000313" key="9">
    <source>
        <dbReference type="Proteomes" id="UP001283366"/>
    </source>
</evidence>
<proteinExistence type="predicted"/>
<dbReference type="OrthoDB" id="9786703at2"/>
<evidence type="ECO:0000313" key="6">
    <source>
        <dbReference type="EMBL" id="MDW6003387.1"/>
    </source>
</evidence>
<dbReference type="Pfam" id="PF14833">
    <property type="entry name" value="NAD_binding_11"/>
    <property type="match status" value="1"/>
</dbReference>
<evidence type="ECO:0000313" key="8">
    <source>
        <dbReference type="Proteomes" id="UP000196125"/>
    </source>
</evidence>
<dbReference type="InterPro" id="IPR036291">
    <property type="entry name" value="NAD(P)-bd_dom_sf"/>
</dbReference>
<dbReference type="GO" id="GO:0050661">
    <property type="term" value="F:NADP binding"/>
    <property type="evidence" value="ECO:0007669"/>
    <property type="project" value="InterPro"/>
</dbReference>
<keyword evidence="1 7" id="KW-0560">Oxidoreductase</keyword>
<feature type="domain" description="3-hydroxyisobutyrate dehydrogenase-like NAD-binding" evidence="5">
    <location>
        <begin position="170"/>
        <end position="282"/>
    </location>
</feature>
<feature type="active site" evidence="3">
    <location>
        <position position="171"/>
    </location>
</feature>
<dbReference type="PIRSF" id="PIRSF000103">
    <property type="entry name" value="HIBADH"/>
    <property type="match status" value="1"/>
</dbReference>
<evidence type="ECO:0000256" key="1">
    <source>
        <dbReference type="ARBA" id="ARBA00023002"/>
    </source>
</evidence>
<dbReference type="InterPro" id="IPR006115">
    <property type="entry name" value="6PGDH_NADP-bd"/>
</dbReference>
<protein>
    <submittedName>
        <fullName evidence="7">3-hydroxyisobutyrate dehydrogenase</fullName>
        <ecNumber evidence="7">1.1.1.31</ecNumber>
    </submittedName>
    <submittedName>
        <fullName evidence="6">NAD(P)-dependent oxidoreductase</fullName>
        <ecNumber evidence="6">1.1.-.-</ecNumber>
    </submittedName>
</protein>
<accession>A0A1Y6IUV6</accession>
<evidence type="ECO:0000259" key="5">
    <source>
        <dbReference type="Pfam" id="PF14833"/>
    </source>
</evidence>
<dbReference type="RefSeq" id="WP_087479822.1">
    <property type="nucleotide sequence ID" value="NZ_AP024883.1"/>
</dbReference>
<feature type="domain" description="6-phosphogluconate dehydrogenase NADP-binding" evidence="4">
    <location>
        <begin position="3"/>
        <end position="161"/>
    </location>
</feature>
<organism evidence="7 8">
    <name type="scientific">Vibrio mangrovi</name>
    <dbReference type="NCBI Taxonomy" id="474394"/>
    <lineage>
        <taxon>Bacteria</taxon>
        <taxon>Pseudomonadati</taxon>
        <taxon>Pseudomonadota</taxon>
        <taxon>Gammaproteobacteria</taxon>
        <taxon>Vibrionales</taxon>
        <taxon>Vibrionaceae</taxon>
        <taxon>Vibrio</taxon>
    </lineage>
</organism>
<keyword evidence="2" id="KW-0520">NAD</keyword>
<dbReference type="SUPFAM" id="SSF51735">
    <property type="entry name" value="NAD(P)-binding Rossmann-fold domains"/>
    <property type="match status" value="1"/>
</dbReference>
<dbReference type="Pfam" id="PF03446">
    <property type="entry name" value="NAD_binding_2"/>
    <property type="match status" value="1"/>
</dbReference>
<dbReference type="InterPro" id="IPR013328">
    <property type="entry name" value="6PGD_dom2"/>
</dbReference>
<evidence type="ECO:0000259" key="4">
    <source>
        <dbReference type="Pfam" id="PF03446"/>
    </source>
</evidence>
<dbReference type="PANTHER" id="PTHR43580:SF2">
    <property type="entry name" value="CYTOKINE-LIKE NUCLEAR FACTOR N-PAC"/>
    <property type="match status" value="1"/>
</dbReference>
<reference evidence="7 8" key="1">
    <citation type="submission" date="2017-05" db="EMBL/GenBank/DDBJ databases">
        <authorList>
            <person name="Song R."/>
            <person name="Chenine A.L."/>
            <person name="Ruprecht R.M."/>
        </authorList>
    </citation>
    <scope>NUCLEOTIDE SEQUENCE [LARGE SCALE GENOMIC DNA]</scope>
    <source>
        <strain evidence="7 8">CECT 7927</strain>
    </source>
</reference>
<dbReference type="GO" id="GO:0051287">
    <property type="term" value="F:NAD binding"/>
    <property type="evidence" value="ECO:0007669"/>
    <property type="project" value="InterPro"/>
</dbReference>
<evidence type="ECO:0000313" key="7">
    <source>
        <dbReference type="EMBL" id="SMR99823.1"/>
    </source>
</evidence>
<dbReference type="GO" id="GO:0008442">
    <property type="term" value="F:3-hydroxyisobutyrate dehydrogenase activity"/>
    <property type="evidence" value="ECO:0007669"/>
    <property type="project" value="UniProtKB-EC"/>
</dbReference>
<dbReference type="InterPro" id="IPR015815">
    <property type="entry name" value="HIBADH-related"/>
</dbReference>